<gene>
    <name evidence="1" type="ORF">CS063_10740</name>
</gene>
<comment type="caution">
    <text evidence="1">The sequence shown here is derived from an EMBL/GenBank/DDBJ whole genome shotgun (WGS) entry which is preliminary data.</text>
</comment>
<evidence type="ECO:0000313" key="2">
    <source>
        <dbReference type="Proteomes" id="UP000224460"/>
    </source>
</evidence>
<accession>A0AC61DC87</accession>
<reference evidence="1" key="1">
    <citation type="submission" date="2017-10" db="EMBL/GenBank/DDBJ databases">
        <title>Genome sequence of cellulolytic Lachnospiraceae bacterium XHS1971 isolated from hotspring sediment.</title>
        <authorList>
            <person name="Vasudevan G."/>
            <person name="Joshi A.J."/>
            <person name="Hivarkar S."/>
            <person name="Lanjekar V.B."/>
            <person name="Dhakephalkar P.K."/>
            <person name="Dagar S."/>
        </authorList>
    </citation>
    <scope>NUCLEOTIDE SEQUENCE</scope>
    <source>
        <strain evidence="1">XHS1971</strain>
    </source>
</reference>
<organism evidence="1 2">
    <name type="scientific">Sporanaerobium hydrogeniformans</name>
    <dbReference type="NCBI Taxonomy" id="3072179"/>
    <lineage>
        <taxon>Bacteria</taxon>
        <taxon>Bacillati</taxon>
        <taxon>Bacillota</taxon>
        <taxon>Clostridia</taxon>
        <taxon>Lachnospirales</taxon>
        <taxon>Lachnospiraceae</taxon>
        <taxon>Sporanaerobium</taxon>
    </lineage>
</organism>
<keyword evidence="2" id="KW-1185">Reference proteome</keyword>
<dbReference type="Proteomes" id="UP000224460">
    <property type="component" value="Unassembled WGS sequence"/>
</dbReference>
<dbReference type="EMBL" id="PEDL01000011">
    <property type="protein sequence ID" value="PHV70358.1"/>
    <property type="molecule type" value="Genomic_DNA"/>
</dbReference>
<sequence length="180" mass="19277">MKIAVFFGTGYEEIEALAVVDVLRRAKAEVVMVGVSGPTVVSSRKVSINMDTTIEAFDAEDVNMLVLPGGVPGVDHLYASEKLRELVKAFKKEGKWLGAICAAPSLLGRWGVLEGEKATCYPGYEKELKGCEVVSSRTVVSHKIITGIGAGASLEFALTIVEELMGKEKAQEIKMGMLIG</sequence>
<protein>
    <submittedName>
        <fullName evidence="1">DJ-1 family protein</fullName>
    </submittedName>
</protein>
<name>A0AC61DC87_9FIRM</name>
<proteinExistence type="predicted"/>
<evidence type="ECO:0000313" key="1">
    <source>
        <dbReference type="EMBL" id="PHV70358.1"/>
    </source>
</evidence>